<accession>A0A1I7AZQ9</accession>
<reference evidence="1 2" key="1">
    <citation type="submission" date="2016-10" db="EMBL/GenBank/DDBJ databases">
        <authorList>
            <person name="de Groot N.N."/>
        </authorList>
    </citation>
    <scope>NUCLEOTIDE SEQUENCE [LARGE SCALE GENOMIC DNA]</scope>
    <source>
        <strain evidence="1 2">CGMCC 1.10959</strain>
    </source>
</reference>
<dbReference type="EMBL" id="FPAW01000008">
    <property type="protein sequence ID" value="SFT80436.1"/>
    <property type="molecule type" value="Genomic_DNA"/>
</dbReference>
<dbReference type="AlphaFoldDB" id="A0A1I7AZQ9"/>
<protein>
    <submittedName>
        <fullName evidence="1">Uncharacterized protein</fullName>
    </submittedName>
</protein>
<organism evidence="1 2">
    <name type="scientific">Sedimentitalea nanhaiensis</name>
    <dbReference type="NCBI Taxonomy" id="999627"/>
    <lineage>
        <taxon>Bacteria</taxon>
        <taxon>Pseudomonadati</taxon>
        <taxon>Pseudomonadota</taxon>
        <taxon>Alphaproteobacteria</taxon>
        <taxon>Rhodobacterales</taxon>
        <taxon>Paracoccaceae</taxon>
        <taxon>Sedimentitalea</taxon>
    </lineage>
</organism>
<evidence type="ECO:0000313" key="2">
    <source>
        <dbReference type="Proteomes" id="UP000182466"/>
    </source>
</evidence>
<dbReference type="OrthoDB" id="7719946at2"/>
<proteinExistence type="predicted"/>
<evidence type="ECO:0000313" key="1">
    <source>
        <dbReference type="EMBL" id="SFT80436.1"/>
    </source>
</evidence>
<dbReference type="STRING" id="999627.SAMN05216236_10848"/>
<gene>
    <name evidence="1" type="ORF">SAMN05216236_10848</name>
</gene>
<sequence length="262" mass="29517">MAVKHYAQIEFDLFSDPKFRGLSSNDVRFIYLTAHCSKLSNYLGIFRYPIEIWSYDSNVKPAEIQAALSELEAKGLVEYDQDTQTLRLIGWFYTLNGPRNGNQMKGHIKSFLGLSRCDPEMLCRSVAEFTVSSFSAASLWENDSPEHRKVNDAFRTFLKYLHFKFGTGFGEILENEINASGKDTFGAIQAVFHMLSSGGPSTVEPFRKGFETVSKQEMTGEENIKNQKKTNVVHDGKHIVSASPLSETMNSRLAMEARGSQK</sequence>
<dbReference type="RefSeq" id="WP_027263514.1">
    <property type="nucleotide sequence ID" value="NZ_FPAW01000008.1"/>
</dbReference>
<dbReference type="Proteomes" id="UP000182466">
    <property type="component" value="Unassembled WGS sequence"/>
</dbReference>
<keyword evidence="2" id="KW-1185">Reference proteome</keyword>
<name>A0A1I7AZQ9_9RHOB</name>